<dbReference type="PROSITE" id="PS51711">
    <property type="entry name" value="G_FEOB"/>
    <property type="match status" value="1"/>
</dbReference>
<keyword evidence="19" id="KW-1185">Reference proteome</keyword>
<dbReference type="GeneID" id="82205665"/>
<keyword evidence="15" id="KW-0175">Coiled coil</keyword>
<feature type="transmembrane region" description="Helical" evidence="16">
    <location>
        <begin position="220"/>
        <end position="238"/>
    </location>
</feature>
<name>A0A1V1I1Y0_9FIRM</name>
<feature type="transmembrane region" description="Helical" evidence="16">
    <location>
        <begin position="551"/>
        <end position="575"/>
    </location>
</feature>
<keyword evidence="7 16" id="KW-0812">Transmembrane</keyword>
<evidence type="ECO:0000256" key="13">
    <source>
        <dbReference type="ARBA" id="ARBA00023136"/>
    </source>
</evidence>
<dbReference type="InterPro" id="IPR030389">
    <property type="entry name" value="G_FEOB_dom"/>
</dbReference>
<evidence type="ECO:0000256" key="8">
    <source>
        <dbReference type="ARBA" id="ARBA00022741"/>
    </source>
</evidence>
<evidence type="ECO:0000256" key="11">
    <source>
        <dbReference type="ARBA" id="ARBA00023065"/>
    </source>
</evidence>
<sequence length="658" mass="72123">MKIALAGNPNSGKTTLYNALTGKQEYVGNWAGVTVSKKEAKLKESLGNNIDIVDLPGAYSIRPYTSEESITTDFIKTENPDVIINVVDSTNLNRSLFFTTQLLELNIPVVVALNKVDISKNVTDIDINKLEKELNCKVVEISAAKNEGLKNLIKVASESSKLKEQKNLFKELSNIHNEEKQDKKRYSIVNNIISKVENRIIRHNEETLEDKIDRFVTNPIIGTGLFILIMAFIFNLSINTLGPLVADTLVGYIENFQDAVSGLLASIGTSDFLNSLLTDGIIGGVGAVVGFVPLVMVLMFMLSLVEDSGFMARIALIFDPLFRKVGLSGKSIIPMIVGYGCSIPGIMATRTIKDEKQRRLTAMLTPFVPCGAKLPIIALFTAAFFPEQGYMFPLTYLVAFTVIICVGLILKKVTGADNIKNYFIIELPQYRIPSIKRAFFKMLETGKDFITRAGTIIIVCNTVVFIMSSFNFKLQLVEDAVNTSILANIATPFAFLLIPVGIGVWQLAAAAITGFIAKEEVVGTLAVVYSMGAAINSDFELVNAMAVQETMAITAVSALSFMFFNLFTPPCFAAIGAMKSEMKSNKWLLKSILLQLSVGYIVAMITYQVGTILVYKELGQGFIPAVIILALAAIYIVYKIKSNKVSESEKKVSKVQVQ</sequence>
<evidence type="ECO:0000256" key="5">
    <source>
        <dbReference type="ARBA" id="ARBA00022496"/>
    </source>
</evidence>
<evidence type="ECO:0000256" key="14">
    <source>
        <dbReference type="ARBA" id="ARBA00031200"/>
    </source>
</evidence>
<feature type="transmembrane region" description="Helical" evidence="16">
    <location>
        <begin position="390"/>
        <end position="410"/>
    </location>
</feature>
<evidence type="ECO:0000256" key="2">
    <source>
        <dbReference type="ARBA" id="ARBA00022371"/>
    </source>
</evidence>
<evidence type="ECO:0000256" key="16">
    <source>
        <dbReference type="SAM" id="Phobius"/>
    </source>
</evidence>
<keyword evidence="11" id="KW-0406">Ion transport</keyword>
<dbReference type="NCBIfam" id="TIGR00231">
    <property type="entry name" value="small_GTP"/>
    <property type="match status" value="1"/>
</dbReference>
<organism evidence="18 19">
    <name type="scientific">Romboutsia ilealis</name>
    <dbReference type="NCBI Taxonomy" id="1115758"/>
    <lineage>
        <taxon>Bacteria</taxon>
        <taxon>Bacillati</taxon>
        <taxon>Bacillota</taxon>
        <taxon>Clostridia</taxon>
        <taxon>Peptostreptococcales</taxon>
        <taxon>Peptostreptococcaceae</taxon>
        <taxon>Romboutsia</taxon>
    </lineage>
</organism>
<dbReference type="InterPro" id="IPR027417">
    <property type="entry name" value="P-loop_NTPase"/>
</dbReference>
<keyword evidence="3" id="KW-0813">Transport</keyword>
<dbReference type="EMBL" id="LN555523">
    <property type="protein sequence ID" value="CED94241.1"/>
    <property type="molecule type" value="Genomic_DNA"/>
</dbReference>
<dbReference type="InterPro" id="IPR005225">
    <property type="entry name" value="Small_GTP-bd"/>
</dbReference>
<dbReference type="InterPro" id="IPR011642">
    <property type="entry name" value="Gate_dom"/>
</dbReference>
<evidence type="ECO:0000256" key="12">
    <source>
        <dbReference type="ARBA" id="ARBA00023134"/>
    </source>
</evidence>
<dbReference type="PANTHER" id="PTHR43185">
    <property type="entry name" value="FERROUS IRON TRANSPORT PROTEIN B"/>
    <property type="match status" value="1"/>
</dbReference>
<evidence type="ECO:0000313" key="18">
    <source>
        <dbReference type="EMBL" id="CED94241.1"/>
    </source>
</evidence>
<evidence type="ECO:0000256" key="3">
    <source>
        <dbReference type="ARBA" id="ARBA00022448"/>
    </source>
</evidence>
<evidence type="ECO:0000313" key="19">
    <source>
        <dbReference type="Proteomes" id="UP000245622"/>
    </source>
</evidence>
<dbReference type="Pfam" id="PF07670">
    <property type="entry name" value="Gate"/>
    <property type="match status" value="1"/>
</dbReference>
<keyword evidence="9 16" id="KW-1133">Transmembrane helix</keyword>
<evidence type="ECO:0000256" key="6">
    <source>
        <dbReference type="ARBA" id="ARBA00022519"/>
    </source>
</evidence>
<dbReference type="RefSeq" id="WP_180701777.1">
    <property type="nucleotide sequence ID" value="NZ_LN555523.1"/>
</dbReference>
<dbReference type="FunFam" id="3.40.50.300:FF:000426">
    <property type="entry name" value="Ferrous iron transport protein B"/>
    <property type="match status" value="1"/>
</dbReference>
<feature type="transmembrane region" description="Helical" evidence="16">
    <location>
        <begin position="587"/>
        <end position="609"/>
    </location>
</feature>
<dbReference type="AlphaFoldDB" id="A0A1V1I1Y0"/>
<dbReference type="KEGG" id="ril:CRIB_1634"/>
<comment type="subcellular location">
    <subcellularLocation>
        <location evidence="1">Cell inner membrane</location>
        <topology evidence="1">Multi-pass membrane protein</topology>
    </subcellularLocation>
</comment>
<evidence type="ECO:0000256" key="15">
    <source>
        <dbReference type="SAM" id="Coils"/>
    </source>
</evidence>
<feature type="domain" description="FeoB-type G" evidence="17">
    <location>
        <begin position="1"/>
        <end position="162"/>
    </location>
</feature>
<dbReference type="Pfam" id="PF02421">
    <property type="entry name" value="FeoB_N"/>
    <property type="match status" value="1"/>
</dbReference>
<keyword evidence="5" id="KW-0410">Iron transport</keyword>
<evidence type="ECO:0000256" key="4">
    <source>
        <dbReference type="ARBA" id="ARBA00022475"/>
    </source>
</evidence>
<evidence type="ECO:0000256" key="10">
    <source>
        <dbReference type="ARBA" id="ARBA00023004"/>
    </source>
</evidence>
<dbReference type="GO" id="GO:0005886">
    <property type="term" value="C:plasma membrane"/>
    <property type="evidence" value="ECO:0007669"/>
    <property type="project" value="UniProtKB-SubCell"/>
</dbReference>
<dbReference type="GO" id="GO:0015093">
    <property type="term" value="F:ferrous iron transmembrane transporter activity"/>
    <property type="evidence" value="ECO:0007669"/>
    <property type="project" value="InterPro"/>
</dbReference>
<gene>
    <name evidence="18" type="ORF">CRIB_1634</name>
</gene>
<keyword evidence="8" id="KW-0547">Nucleotide-binding</keyword>
<keyword evidence="6" id="KW-0997">Cell inner membrane</keyword>
<evidence type="ECO:0000259" key="17">
    <source>
        <dbReference type="PROSITE" id="PS51711"/>
    </source>
</evidence>
<keyword evidence="10" id="KW-0408">Iron</keyword>
<dbReference type="Gene3D" id="3.40.50.300">
    <property type="entry name" value="P-loop containing nucleotide triphosphate hydrolases"/>
    <property type="match status" value="1"/>
</dbReference>
<feature type="coiled-coil region" evidence="15">
    <location>
        <begin position="127"/>
        <end position="182"/>
    </location>
</feature>
<accession>A0A1V1I1Y0</accession>
<reference evidence="18 19" key="1">
    <citation type="submission" date="2014-04" db="EMBL/GenBank/DDBJ databases">
        <authorList>
            <person name="Hornung B.V."/>
        </authorList>
    </citation>
    <scope>NUCLEOTIDE SEQUENCE [LARGE SCALE GENOMIC DNA]</scope>
    <source>
        <strain evidence="18 19">CRIB</strain>
    </source>
</reference>
<evidence type="ECO:0000256" key="9">
    <source>
        <dbReference type="ARBA" id="ARBA00022989"/>
    </source>
</evidence>
<dbReference type="PANTHER" id="PTHR43185:SF1">
    <property type="entry name" value="FE(2+) TRANSPORTER FEOB"/>
    <property type="match status" value="1"/>
</dbReference>
<evidence type="ECO:0000256" key="1">
    <source>
        <dbReference type="ARBA" id="ARBA00004429"/>
    </source>
</evidence>
<dbReference type="CDD" id="cd01879">
    <property type="entry name" value="FeoB"/>
    <property type="match status" value="1"/>
</dbReference>
<feature type="transmembrane region" description="Helical" evidence="16">
    <location>
        <begin position="281"/>
        <end position="305"/>
    </location>
</feature>
<keyword evidence="13 16" id="KW-0472">Membrane</keyword>
<dbReference type="InterPro" id="IPR011640">
    <property type="entry name" value="Fe2_transport_prot_B_C"/>
</dbReference>
<protein>
    <recommendedName>
        <fullName evidence="2">Fe(2+) transporter FeoB</fullName>
    </recommendedName>
    <alternativeName>
        <fullName evidence="14">Ferrous iron transport protein B</fullName>
    </alternativeName>
</protein>
<feature type="transmembrane region" description="Helical" evidence="16">
    <location>
        <begin position="621"/>
        <end position="638"/>
    </location>
</feature>
<feature type="transmembrane region" description="Helical" evidence="16">
    <location>
        <begin position="449"/>
        <end position="470"/>
    </location>
</feature>
<feature type="transmembrane region" description="Helical" evidence="16">
    <location>
        <begin position="360"/>
        <end position="384"/>
    </location>
</feature>
<dbReference type="Proteomes" id="UP000245622">
    <property type="component" value="Chromosome 1"/>
</dbReference>
<keyword evidence="4" id="KW-1003">Cell membrane</keyword>
<proteinExistence type="predicted"/>
<keyword evidence="12" id="KW-0342">GTP-binding</keyword>
<evidence type="ECO:0000256" key="7">
    <source>
        <dbReference type="ARBA" id="ARBA00022692"/>
    </source>
</evidence>
<feature type="transmembrane region" description="Helical" evidence="16">
    <location>
        <begin position="485"/>
        <end position="509"/>
    </location>
</feature>
<dbReference type="GO" id="GO:0005525">
    <property type="term" value="F:GTP binding"/>
    <property type="evidence" value="ECO:0007669"/>
    <property type="project" value="UniProtKB-KW"/>
</dbReference>
<dbReference type="SUPFAM" id="SSF52540">
    <property type="entry name" value="P-loop containing nucleoside triphosphate hydrolases"/>
    <property type="match status" value="1"/>
</dbReference>
<dbReference type="InterPro" id="IPR050860">
    <property type="entry name" value="FeoB_GTPase"/>
</dbReference>
<dbReference type="Pfam" id="PF07664">
    <property type="entry name" value="FeoB_C"/>
    <property type="match status" value="1"/>
</dbReference>